<dbReference type="InterPro" id="IPR000719">
    <property type="entry name" value="Prot_kinase_dom"/>
</dbReference>
<evidence type="ECO:0000256" key="2">
    <source>
        <dbReference type="ARBA" id="ARBA00022840"/>
    </source>
</evidence>
<accession>A0ABD3CMU9</accession>
<evidence type="ECO:0000313" key="4">
    <source>
        <dbReference type="EMBL" id="KAL3630854.1"/>
    </source>
</evidence>
<evidence type="ECO:0000256" key="1">
    <source>
        <dbReference type="ARBA" id="ARBA00022741"/>
    </source>
</evidence>
<dbReference type="Gene3D" id="1.10.510.10">
    <property type="entry name" value="Transferase(Phosphotransferase) domain 1"/>
    <property type="match status" value="2"/>
</dbReference>
<dbReference type="PANTHER" id="PTHR27001">
    <property type="entry name" value="OS01G0253100 PROTEIN"/>
    <property type="match status" value="1"/>
</dbReference>
<evidence type="ECO:0000313" key="5">
    <source>
        <dbReference type="Proteomes" id="UP001632038"/>
    </source>
</evidence>
<organism evidence="4 5">
    <name type="scientific">Castilleja foliolosa</name>
    <dbReference type="NCBI Taxonomy" id="1961234"/>
    <lineage>
        <taxon>Eukaryota</taxon>
        <taxon>Viridiplantae</taxon>
        <taxon>Streptophyta</taxon>
        <taxon>Embryophyta</taxon>
        <taxon>Tracheophyta</taxon>
        <taxon>Spermatophyta</taxon>
        <taxon>Magnoliopsida</taxon>
        <taxon>eudicotyledons</taxon>
        <taxon>Gunneridae</taxon>
        <taxon>Pentapetalae</taxon>
        <taxon>asterids</taxon>
        <taxon>lamiids</taxon>
        <taxon>Lamiales</taxon>
        <taxon>Orobanchaceae</taxon>
        <taxon>Pedicularideae</taxon>
        <taxon>Castillejinae</taxon>
        <taxon>Castilleja</taxon>
    </lineage>
</organism>
<name>A0ABD3CMU9_9LAMI</name>
<dbReference type="EMBL" id="JAVIJP010000032">
    <property type="protein sequence ID" value="KAL3630854.1"/>
    <property type="molecule type" value="Genomic_DNA"/>
</dbReference>
<keyword evidence="5" id="KW-1185">Reference proteome</keyword>
<dbReference type="SUPFAM" id="SSF56112">
    <property type="entry name" value="Protein kinase-like (PK-like)"/>
    <property type="match status" value="1"/>
</dbReference>
<dbReference type="PANTHER" id="PTHR27001:SF931">
    <property type="entry name" value="OS11G0664100 PROTEIN"/>
    <property type="match status" value="1"/>
</dbReference>
<dbReference type="Proteomes" id="UP001632038">
    <property type="component" value="Unassembled WGS sequence"/>
</dbReference>
<dbReference type="AlphaFoldDB" id="A0ABD3CMU9"/>
<keyword evidence="2" id="KW-0067">ATP-binding</keyword>
<keyword evidence="1" id="KW-0547">Nucleotide-binding</keyword>
<dbReference type="GO" id="GO:0005524">
    <property type="term" value="F:ATP binding"/>
    <property type="evidence" value="ECO:0007669"/>
    <property type="project" value="UniProtKB-KW"/>
</dbReference>
<evidence type="ECO:0000259" key="3">
    <source>
        <dbReference type="PROSITE" id="PS50011"/>
    </source>
</evidence>
<gene>
    <name evidence="4" type="ORF">CASFOL_023838</name>
</gene>
<dbReference type="Pfam" id="PF00069">
    <property type="entry name" value="Pkinase"/>
    <property type="match status" value="1"/>
</dbReference>
<dbReference type="InterPro" id="IPR011009">
    <property type="entry name" value="Kinase-like_dom_sf"/>
</dbReference>
<comment type="caution">
    <text evidence="4">The sequence shown here is derived from an EMBL/GenBank/DDBJ whole genome shotgun (WGS) entry which is preliminary data.</text>
</comment>
<feature type="domain" description="Protein kinase" evidence="3">
    <location>
        <begin position="128"/>
        <end position="311"/>
    </location>
</feature>
<protein>
    <recommendedName>
        <fullName evidence="3">Protein kinase domain-containing protein</fullName>
    </recommendedName>
</protein>
<dbReference type="PROSITE" id="PS50011">
    <property type="entry name" value="PROTEIN_KINASE_DOM"/>
    <property type="match status" value="1"/>
</dbReference>
<proteinExistence type="predicted"/>
<sequence length="311" mass="35859">MAKDKSRGKNKLIEDWLSNKIKNTEDLSTIVDPRMVGQLSEAMIHKALKISLACVKRSATDRPDMKEVVLAMNCLCPKPESLAEWPEIFDRVQQFSSLLRRVPEKYSAKKFHVFSRTEVYEMTLNFSDSGCIRDRDCDFGPVYRGKQPHTNLSFEMKRQLPLNPTASKQFHDEVNLLTKMSHRNVAEIIGKHDYNDEHIIVQPYMRSGSLCRWLSLGSVASLKWDVRMQIAVGVAKGLCYIHRDAGFPVSHNNIRSTNILIDAEGQPRISDFGRATCIKDAKDEFCWEYFITKNFLLPFMYLPFLGLLEFW</sequence>
<reference evidence="5" key="1">
    <citation type="journal article" date="2024" name="IScience">
        <title>Strigolactones Initiate the Formation of Haustorium-like Structures in Castilleja.</title>
        <authorList>
            <person name="Buerger M."/>
            <person name="Peterson D."/>
            <person name="Chory J."/>
        </authorList>
    </citation>
    <scope>NUCLEOTIDE SEQUENCE [LARGE SCALE GENOMIC DNA]</scope>
</reference>